<protein>
    <recommendedName>
        <fullName evidence="3">HTH CENPB-type domain-containing protein</fullName>
    </recommendedName>
</protein>
<reference evidence="1" key="2">
    <citation type="submission" date="2020-11" db="EMBL/GenBank/DDBJ databases">
        <authorList>
            <person name="McCartney M.A."/>
            <person name="Auch B."/>
            <person name="Kono T."/>
            <person name="Mallez S."/>
            <person name="Becker A."/>
            <person name="Gohl D.M."/>
            <person name="Silverstein K.A.T."/>
            <person name="Koren S."/>
            <person name="Bechman K.B."/>
            <person name="Herman A."/>
            <person name="Abrahante J.E."/>
            <person name="Garbe J."/>
        </authorList>
    </citation>
    <scope>NUCLEOTIDE SEQUENCE</scope>
    <source>
        <strain evidence="1">Duluth1</strain>
        <tissue evidence="1">Whole animal</tissue>
    </source>
</reference>
<dbReference type="Proteomes" id="UP000828390">
    <property type="component" value="Unassembled WGS sequence"/>
</dbReference>
<name>A0A9D3Y697_DREPO</name>
<sequence length="147" mass="16416">MQHMAGELAHHLGKRATDKPLSYCWLYGFLKRWESRISTLKPSALDSNRAKHSTPEIAAKYFDNLEVAIAEYGLPERPDCIYNLDETGISPEHRLPNVIAPIKEKAQAVTSPRSATTTLIACASAPGHHLPPYFVFKGLLKSKQTKF</sequence>
<evidence type="ECO:0000313" key="1">
    <source>
        <dbReference type="EMBL" id="KAH3694623.1"/>
    </source>
</evidence>
<accession>A0A9D3Y697</accession>
<reference evidence="1" key="1">
    <citation type="journal article" date="2019" name="bioRxiv">
        <title>The Genome of the Zebra Mussel, Dreissena polymorpha: A Resource for Invasive Species Research.</title>
        <authorList>
            <person name="McCartney M.A."/>
            <person name="Auch B."/>
            <person name="Kono T."/>
            <person name="Mallez S."/>
            <person name="Zhang Y."/>
            <person name="Obille A."/>
            <person name="Becker A."/>
            <person name="Abrahante J.E."/>
            <person name="Garbe J."/>
            <person name="Badalamenti J.P."/>
            <person name="Herman A."/>
            <person name="Mangelson H."/>
            <person name="Liachko I."/>
            <person name="Sullivan S."/>
            <person name="Sone E.D."/>
            <person name="Koren S."/>
            <person name="Silverstein K.A.T."/>
            <person name="Beckman K.B."/>
            <person name="Gohl D.M."/>
        </authorList>
    </citation>
    <scope>NUCLEOTIDE SEQUENCE</scope>
    <source>
        <strain evidence="1">Duluth1</strain>
        <tissue evidence="1">Whole animal</tissue>
    </source>
</reference>
<keyword evidence="2" id="KW-1185">Reference proteome</keyword>
<organism evidence="1 2">
    <name type="scientific">Dreissena polymorpha</name>
    <name type="common">Zebra mussel</name>
    <name type="synonym">Mytilus polymorpha</name>
    <dbReference type="NCBI Taxonomy" id="45954"/>
    <lineage>
        <taxon>Eukaryota</taxon>
        <taxon>Metazoa</taxon>
        <taxon>Spiralia</taxon>
        <taxon>Lophotrochozoa</taxon>
        <taxon>Mollusca</taxon>
        <taxon>Bivalvia</taxon>
        <taxon>Autobranchia</taxon>
        <taxon>Heteroconchia</taxon>
        <taxon>Euheterodonta</taxon>
        <taxon>Imparidentia</taxon>
        <taxon>Neoheterodontei</taxon>
        <taxon>Myida</taxon>
        <taxon>Dreissenoidea</taxon>
        <taxon>Dreissenidae</taxon>
        <taxon>Dreissena</taxon>
    </lineage>
</organism>
<evidence type="ECO:0000313" key="2">
    <source>
        <dbReference type="Proteomes" id="UP000828390"/>
    </source>
</evidence>
<evidence type="ECO:0008006" key="3">
    <source>
        <dbReference type="Google" id="ProtNLM"/>
    </source>
</evidence>
<dbReference type="EMBL" id="JAIWYP010000016">
    <property type="protein sequence ID" value="KAH3694623.1"/>
    <property type="molecule type" value="Genomic_DNA"/>
</dbReference>
<proteinExistence type="predicted"/>
<dbReference type="AlphaFoldDB" id="A0A9D3Y697"/>
<gene>
    <name evidence="1" type="ORF">DPMN_082063</name>
</gene>
<comment type="caution">
    <text evidence="1">The sequence shown here is derived from an EMBL/GenBank/DDBJ whole genome shotgun (WGS) entry which is preliminary data.</text>
</comment>